<dbReference type="EMBL" id="JAWDJX010000035">
    <property type="protein sequence ID" value="KAK3050107.1"/>
    <property type="molecule type" value="Genomic_DNA"/>
</dbReference>
<feature type="transmembrane region" description="Helical" evidence="1">
    <location>
        <begin position="260"/>
        <end position="287"/>
    </location>
</feature>
<accession>A0AAJ0GCA4</accession>
<keyword evidence="1" id="KW-0812">Transmembrane</keyword>
<proteinExistence type="predicted"/>
<name>A0AAJ0GCA4_9PEZI</name>
<keyword evidence="1" id="KW-0472">Membrane</keyword>
<dbReference type="AlphaFoldDB" id="A0AAJ0GCA4"/>
<evidence type="ECO:0000256" key="1">
    <source>
        <dbReference type="SAM" id="Phobius"/>
    </source>
</evidence>
<evidence type="ECO:0000313" key="3">
    <source>
        <dbReference type="Proteomes" id="UP001271007"/>
    </source>
</evidence>
<evidence type="ECO:0000313" key="2">
    <source>
        <dbReference type="EMBL" id="KAK3050107.1"/>
    </source>
</evidence>
<organism evidence="2 3">
    <name type="scientific">Extremus antarcticus</name>
    <dbReference type="NCBI Taxonomy" id="702011"/>
    <lineage>
        <taxon>Eukaryota</taxon>
        <taxon>Fungi</taxon>
        <taxon>Dikarya</taxon>
        <taxon>Ascomycota</taxon>
        <taxon>Pezizomycotina</taxon>
        <taxon>Dothideomycetes</taxon>
        <taxon>Dothideomycetidae</taxon>
        <taxon>Mycosphaerellales</taxon>
        <taxon>Extremaceae</taxon>
        <taxon>Extremus</taxon>
    </lineage>
</organism>
<keyword evidence="3" id="KW-1185">Reference proteome</keyword>
<dbReference type="Proteomes" id="UP001271007">
    <property type="component" value="Unassembled WGS sequence"/>
</dbReference>
<protein>
    <submittedName>
        <fullName evidence="2">Uncharacterized protein</fullName>
    </submittedName>
</protein>
<keyword evidence="1" id="KW-1133">Transmembrane helix</keyword>
<sequence>MHLVAVEASKVHFEYFYPQVRPYMQQYLREECNAEYQNYLNDTSTSNNQLSCKNCTAAPLSGCLLHAFREVDKANMASAAVILGILPTSLSLAGSATAETGLLSLRRPVLAFLLGAGAPAVNPTRTFNYGDPYVLMTMRRRGLKIPQLRGFLGVVVLVAEYALAMAAVANLGVVSWQLCIRTICSFSQDTIYMPALWSFFAAAIHIGGATAVALRVRLYEKSKDGRYRRLGIWRTLKQEFRLTRNQDTVLMDLHDETYWFLGWSWVVASGTVVHIIFGTLVFSSILFVTTLDAVVVCFQLLGSTIVCRAILMFELSGMRTRISVSLSEELDAKRVRTDSIPLPAYARPKATW</sequence>
<reference evidence="2" key="1">
    <citation type="submission" date="2023-04" db="EMBL/GenBank/DDBJ databases">
        <title>Black Yeasts Isolated from many extreme environments.</title>
        <authorList>
            <person name="Coleine C."/>
            <person name="Stajich J.E."/>
            <person name="Selbmann L."/>
        </authorList>
    </citation>
    <scope>NUCLEOTIDE SEQUENCE</scope>
    <source>
        <strain evidence="2">CCFEE 5312</strain>
    </source>
</reference>
<comment type="caution">
    <text evidence="2">The sequence shown here is derived from an EMBL/GenBank/DDBJ whole genome shotgun (WGS) entry which is preliminary data.</text>
</comment>
<feature type="transmembrane region" description="Helical" evidence="1">
    <location>
        <begin position="148"/>
        <end position="171"/>
    </location>
</feature>
<feature type="transmembrane region" description="Helical" evidence="1">
    <location>
        <begin position="293"/>
        <end position="311"/>
    </location>
</feature>
<feature type="transmembrane region" description="Helical" evidence="1">
    <location>
        <begin position="191"/>
        <end position="214"/>
    </location>
</feature>
<gene>
    <name evidence="2" type="ORF">LTR09_008762</name>
</gene>